<dbReference type="RefSeq" id="WP_274734263.1">
    <property type="nucleotide sequence ID" value="NZ_CAMXYX010000015.1"/>
</dbReference>
<protein>
    <recommendedName>
        <fullName evidence="3">CdiI immunity protein domain-containing protein</fullName>
    </recommendedName>
</protein>
<keyword evidence="2" id="KW-1185">Reference proteome</keyword>
<dbReference type="GeneID" id="83609110"/>
<evidence type="ECO:0008006" key="3">
    <source>
        <dbReference type="Google" id="ProtNLM"/>
    </source>
</evidence>
<accession>A0ABT5V7D7</accession>
<evidence type="ECO:0000313" key="2">
    <source>
        <dbReference type="Proteomes" id="UP001219297"/>
    </source>
</evidence>
<evidence type="ECO:0000313" key="1">
    <source>
        <dbReference type="EMBL" id="MDE1656874.1"/>
    </source>
</evidence>
<reference evidence="1 2" key="1">
    <citation type="submission" date="2023-02" db="EMBL/GenBank/DDBJ databases">
        <title>Defining the Infant Male Urobiome and Moving Towards Mechanisms in Urobiome Research.</title>
        <authorList>
            <person name="Reasoner S."/>
            <person name="Flores V."/>
            <person name="Van Horn G."/>
            <person name="Morales G."/>
            <person name="Peard L."/>
            <person name="Abelson B."/>
            <person name="Manuel C."/>
            <person name="Lee J."/>
            <person name="Baker B."/>
            <person name="Williams T."/>
            <person name="Schmitz J."/>
            <person name="Clayton D."/>
            <person name="Hadjifrangiskou M."/>
        </authorList>
    </citation>
    <scope>NUCLEOTIDE SEQUENCE [LARGE SCALE GENOMIC DNA]</scope>
    <source>
        <strain evidence="1 2">AS1053</strain>
    </source>
</reference>
<proteinExistence type="predicted"/>
<name>A0ABT5V7D7_9ACTO</name>
<dbReference type="Proteomes" id="UP001219297">
    <property type="component" value="Unassembled WGS sequence"/>
</dbReference>
<dbReference type="EMBL" id="JARBHI010000017">
    <property type="protein sequence ID" value="MDE1656874.1"/>
    <property type="molecule type" value="Genomic_DNA"/>
</dbReference>
<sequence>MEINTAFEELKRYVKSHSDFPDYIWECLDGDHASGQDEIAIESILALCTNDLHLRLPEDIIQMLRSVDDAYLPFWNYVEQAISKNQSLLV</sequence>
<gene>
    <name evidence="1" type="ORF">PWJ81_07300</name>
</gene>
<comment type="caution">
    <text evidence="1">The sequence shown here is derived from an EMBL/GenBank/DDBJ whole genome shotgun (WGS) entry which is preliminary data.</text>
</comment>
<organism evidence="1 2">
    <name type="scientific">Actinotignum sanguinis</name>
    <dbReference type="NCBI Taxonomy" id="1445614"/>
    <lineage>
        <taxon>Bacteria</taxon>
        <taxon>Bacillati</taxon>
        <taxon>Actinomycetota</taxon>
        <taxon>Actinomycetes</taxon>
        <taxon>Actinomycetales</taxon>
        <taxon>Actinomycetaceae</taxon>
        <taxon>Actinotignum</taxon>
    </lineage>
</organism>